<dbReference type="AlphaFoldDB" id="A0A176S5C4"/>
<comment type="caution">
    <text evidence="2">The sequence shown here is derived from an EMBL/GenBank/DDBJ whole genome shotgun (WGS) entry which is preliminary data.</text>
</comment>
<accession>A0A176S5C4</accession>
<feature type="region of interest" description="Disordered" evidence="1">
    <location>
        <begin position="1"/>
        <end position="20"/>
    </location>
</feature>
<organism evidence="2 3">
    <name type="scientific">Candidatus Thiomargarita nelsonii</name>
    <dbReference type="NCBI Taxonomy" id="1003181"/>
    <lineage>
        <taxon>Bacteria</taxon>
        <taxon>Pseudomonadati</taxon>
        <taxon>Pseudomonadota</taxon>
        <taxon>Gammaproteobacteria</taxon>
        <taxon>Thiotrichales</taxon>
        <taxon>Thiotrichaceae</taxon>
        <taxon>Thiomargarita</taxon>
    </lineage>
</organism>
<dbReference type="Proteomes" id="UP000076962">
    <property type="component" value="Unassembled WGS sequence"/>
</dbReference>
<evidence type="ECO:0000313" key="2">
    <source>
        <dbReference type="EMBL" id="OAD23301.1"/>
    </source>
</evidence>
<gene>
    <name evidence="2" type="ORF">THIOM_000872</name>
</gene>
<protein>
    <submittedName>
        <fullName evidence="2">Uncharacterized protein</fullName>
    </submittedName>
</protein>
<dbReference type="EMBL" id="LUTY01000442">
    <property type="protein sequence ID" value="OAD23301.1"/>
    <property type="molecule type" value="Genomic_DNA"/>
</dbReference>
<sequence length="81" mass="9806">MCNSFDAERRGMHSHAERGNETPCSRLFSLFSFPRSAWECLWRRSASRGTCTDIYLFLSYPFYHRLDQWRGSQHRYFFNLN</sequence>
<evidence type="ECO:0000256" key="1">
    <source>
        <dbReference type="SAM" id="MobiDB-lite"/>
    </source>
</evidence>
<name>A0A176S5C4_9GAMM</name>
<keyword evidence="3" id="KW-1185">Reference proteome</keyword>
<proteinExistence type="predicted"/>
<reference evidence="2 3" key="1">
    <citation type="submission" date="2016-05" db="EMBL/GenBank/DDBJ databases">
        <title>Single-cell genome of chain-forming Candidatus Thiomargarita nelsonii and comparison to other large sulfur-oxidizing bacteria.</title>
        <authorList>
            <person name="Winkel M."/>
            <person name="Salman V."/>
            <person name="Woyke T."/>
            <person name="Schulz-Vogt H."/>
            <person name="Richter M."/>
            <person name="Flood B."/>
            <person name="Bailey J."/>
            <person name="Amann R."/>
            <person name="Mussmann M."/>
        </authorList>
    </citation>
    <scope>NUCLEOTIDE SEQUENCE [LARGE SCALE GENOMIC DNA]</scope>
    <source>
        <strain evidence="2 3">THI036</strain>
    </source>
</reference>
<evidence type="ECO:0000313" key="3">
    <source>
        <dbReference type="Proteomes" id="UP000076962"/>
    </source>
</evidence>